<dbReference type="InterPro" id="IPR002048">
    <property type="entry name" value="EF_hand_dom"/>
</dbReference>
<dbReference type="Gene3D" id="1.10.238.10">
    <property type="entry name" value="EF-hand"/>
    <property type="match status" value="2"/>
</dbReference>
<dbReference type="InterPro" id="IPR018247">
    <property type="entry name" value="EF_Hand_1_Ca_BS"/>
</dbReference>
<dbReference type="Pfam" id="PF13499">
    <property type="entry name" value="EF-hand_7"/>
    <property type="match status" value="1"/>
</dbReference>
<keyword evidence="1" id="KW-0479">Metal-binding</keyword>
<evidence type="ECO:0000256" key="1">
    <source>
        <dbReference type="ARBA" id="ARBA00022723"/>
    </source>
</evidence>
<evidence type="ECO:0000259" key="5">
    <source>
        <dbReference type="PROSITE" id="PS50222"/>
    </source>
</evidence>
<evidence type="ECO:0000313" key="6">
    <source>
        <dbReference type="EMBL" id="XAU15142.1"/>
    </source>
</evidence>
<dbReference type="PROSITE" id="PS50222">
    <property type="entry name" value="EF_HAND_2"/>
    <property type="match status" value="3"/>
</dbReference>
<feature type="chain" id="PRO_5045309728" evidence="4">
    <location>
        <begin position="19"/>
        <end position="219"/>
    </location>
</feature>
<dbReference type="SUPFAM" id="SSF47473">
    <property type="entry name" value="EF-hand"/>
    <property type="match status" value="1"/>
</dbReference>
<protein>
    <submittedName>
        <fullName evidence="6">EF-hand domain-containing protein</fullName>
    </submittedName>
</protein>
<keyword evidence="4" id="KW-0732">Signal</keyword>
<accession>A0ABZ3HCS8</accession>
<dbReference type="Proteomes" id="UP001447842">
    <property type="component" value="Chromosome"/>
</dbReference>
<evidence type="ECO:0000256" key="3">
    <source>
        <dbReference type="SAM" id="MobiDB-lite"/>
    </source>
</evidence>
<dbReference type="PANTHER" id="PTHR10827">
    <property type="entry name" value="RETICULOCALBIN"/>
    <property type="match status" value="1"/>
</dbReference>
<dbReference type="SMART" id="SM00054">
    <property type="entry name" value="EFh"/>
    <property type="match status" value="4"/>
</dbReference>
<dbReference type="RefSeq" id="WP_345972726.1">
    <property type="nucleotide sequence ID" value="NZ_CP147920.1"/>
</dbReference>
<feature type="domain" description="EF-hand" evidence="5">
    <location>
        <begin position="118"/>
        <end position="153"/>
    </location>
</feature>
<evidence type="ECO:0000256" key="4">
    <source>
        <dbReference type="SAM" id="SignalP"/>
    </source>
</evidence>
<proteinExistence type="predicted"/>
<keyword evidence="2" id="KW-0677">Repeat</keyword>
<feature type="region of interest" description="Disordered" evidence="3">
    <location>
        <begin position="194"/>
        <end position="219"/>
    </location>
</feature>
<dbReference type="PROSITE" id="PS00018">
    <property type="entry name" value="EF_HAND_1"/>
    <property type="match status" value="4"/>
</dbReference>
<dbReference type="Pfam" id="PF13202">
    <property type="entry name" value="EF-hand_5"/>
    <property type="match status" value="2"/>
</dbReference>
<reference evidence="6 7" key="1">
    <citation type="submission" date="2024-03" db="EMBL/GenBank/DDBJ databases">
        <title>Sulfurimonas sp. HSL3-1.</title>
        <authorList>
            <person name="Wang S."/>
        </authorList>
    </citation>
    <scope>NUCLEOTIDE SEQUENCE [LARGE SCALE GENOMIC DNA]</scope>
    <source>
        <strain evidence="6 7">HSL3-1</strain>
    </source>
</reference>
<keyword evidence="7" id="KW-1185">Reference proteome</keyword>
<dbReference type="InterPro" id="IPR011992">
    <property type="entry name" value="EF-hand-dom_pair"/>
</dbReference>
<feature type="region of interest" description="Disordered" evidence="3">
    <location>
        <begin position="96"/>
        <end position="118"/>
    </location>
</feature>
<dbReference type="PANTHER" id="PTHR10827:SF98">
    <property type="entry name" value="45 KDA CALCIUM-BINDING PROTEIN"/>
    <property type="match status" value="1"/>
</dbReference>
<sequence>MKRMSLAAALLLGGTLFAAQGMMSSFNDFDANGDGMISQTEFENTQQARMAKQAESGKMMRNAANAPAFGDIDANGDGMIDPAEFRNHQMNRMQQRPAGMGQGMGKAQNKMSGGMQSGMQGRMMSSFNDFDANGDGAITQTEFENAQQARMAKQAESGKMMRNAANAPAFGDVDTNGDGTIDPTEFKNHQMNQMQQRPGGQGMGKGMKCSGGGMGGPNR</sequence>
<dbReference type="EMBL" id="CP147920">
    <property type="protein sequence ID" value="XAU15142.1"/>
    <property type="molecule type" value="Genomic_DNA"/>
</dbReference>
<gene>
    <name evidence="6" type="ORF">WCY31_00215</name>
</gene>
<evidence type="ECO:0000313" key="7">
    <source>
        <dbReference type="Proteomes" id="UP001447842"/>
    </source>
</evidence>
<feature type="signal peptide" evidence="4">
    <location>
        <begin position="1"/>
        <end position="18"/>
    </location>
</feature>
<feature type="domain" description="EF-hand" evidence="5">
    <location>
        <begin position="169"/>
        <end position="196"/>
    </location>
</feature>
<feature type="domain" description="EF-hand" evidence="5">
    <location>
        <begin position="17"/>
        <end position="52"/>
    </location>
</feature>
<organism evidence="6 7">
    <name type="scientific">Sulfurimonas diazotrophicus</name>
    <dbReference type="NCBI Taxonomy" id="3131939"/>
    <lineage>
        <taxon>Bacteria</taxon>
        <taxon>Pseudomonadati</taxon>
        <taxon>Campylobacterota</taxon>
        <taxon>Epsilonproteobacteria</taxon>
        <taxon>Campylobacterales</taxon>
        <taxon>Sulfurimonadaceae</taxon>
        <taxon>Sulfurimonas</taxon>
    </lineage>
</organism>
<feature type="compositionally biased region" description="Gly residues" evidence="3">
    <location>
        <begin position="199"/>
        <end position="219"/>
    </location>
</feature>
<name>A0ABZ3HCS8_9BACT</name>
<evidence type="ECO:0000256" key="2">
    <source>
        <dbReference type="ARBA" id="ARBA00022737"/>
    </source>
</evidence>